<evidence type="ECO:0008006" key="9">
    <source>
        <dbReference type="Google" id="ProtNLM"/>
    </source>
</evidence>
<dbReference type="STRING" id="38772.ENSGAGP00000024046"/>
<dbReference type="PANTHER" id="PTHR22800">
    <property type="entry name" value="C-TYPE LECTIN PROTEINS"/>
    <property type="match status" value="1"/>
</dbReference>
<comment type="subcellular location">
    <subcellularLocation>
        <location evidence="1">Membrane</location>
        <topology evidence="1">Single-pass type II membrane protein</topology>
    </subcellularLocation>
</comment>
<evidence type="ECO:0000256" key="6">
    <source>
        <dbReference type="ARBA" id="ARBA00023136"/>
    </source>
</evidence>
<reference evidence="8" key="1">
    <citation type="journal article" date="2017" name="PLoS ONE">
        <title>The Agassiz's desert tortoise genome provides a resource for the conservation of a threatened species.</title>
        <authorList>
            <person name="Tollis M."/>
            <person name="DeNardo D.F."/>
            <person name="Cornelius J.A."/>
            <person name="Dolby G.A."/>
            <person name="Edwards T."/>
            <person name="Henen B.T."/>
            <person name="Karl A.E."/>
            <person name="Murphy R.W."/>
            <person name="Kusumi K."/>
        </authorList>
    </citation>
    <scope>NUCLEOTIDE SEQUENCE [LARGE SCALE GENOMIC DNA]</scope>
</reference>
<dbReference type="Gene3D" id="3.10.100.10">
    <property type="entry name" value="Mannose-Binding Protein A, subunit A"/>
    <property type="match status" value="1"/>
</dbReference>
<keyword evidence="3" id="KW-0430">Lectin</keyword>
<reference evidence="7" key="3">
    <citation type="submission" date="2025-09" db="UniProtKB">
        <authorList>
            <consortium name="Ensembl"/>
        </authorList>
    </citation>
    <scope>IDENTIFICATION</scope>
</reference>
<reference evidence="7" key="2">
    <citation type="submission" date="2025-08" db="UniProtKB">
        <authorList>
            <consortium name="Ensembl"/>
        </authorList>
    </citation>
    <scope>IDENTIFICATION</scope>
</reference>
<dbReference type="InterPro" id="IPR016187">
    <property type="entry name" value="CTDL_fold"/>
</dbReference>
<dbReference type="GO" id="GO:0030246">
    <property type="term" value="F:carbohydrate binding"/>
    <property type="evidence" value="ECO:0007669"/>
    <property type="project" value="UniProtKB-KW"/>
</dbReference>
<name>A0A452I8R4_9SAUR</name>
<dbReference type="InterPro" id="IPR050919">
    <property type="entry name" value="NKG2/CD94_NK_receptors"/>
</dbReference>
<evidence type="ECO:0000256" key="1">
    <source>
        <dbReference type="ARBA" id="ARBA00004606"/>
    </source>
</evidence>
<keyword evidence="8" id="KW-1185">Reference proteome</keyword>
<keyword evidence="5" id="KW-1133">Transmembrane helix</keyword>
<evidence type="ECO:0000256" key="3">
    <source>
        <dbReference type="ARBA" id="ARBA00022734"/>
    </source>
</evidence>
<accession>A0A452I8R4</accession>
<proteinExistence type="predicted"/>
<dbReference type="AlphaFoldDB" id="A0A452I8R4"/>
<protein>
    <recommendedName>
        <fullName evidence="9">C-type lectin domain-containing protein</fullName>
    </recommendedName>
</protein>
<evidence type="ECO:0000313" key="7">
    <source>
        <dbReference type="Ensembl" id="ENSGAGP00000024046.1"/>
    </source>
</evidence>
<dbReference type="GO" id="GO:0045954">
    <property type="term" value="P:positive regulation of natural killer cell mediated cytotoxicity"/>
    <property type="evidence" value="ECO:0007669"/>
    <property type="project" value="TreeGrafter"/>
</dbReference>
<dbReference type="Ensembl" id="ENSGAGT00000027387.1">
    <property type="protein sequence ID" value="ENSGAGP00000024046.1"/>
    <property type="gene ID" value="ENSGAGG00000017592.1"/>
</dbReference>
<keyword evidence="4" id="KW-0735">Signal-anchor</keyword>
<dbReference type="GO" id="GO:0002223">
    <property type="term" value="P:stimulatory C-type lectin receptor signaling pathway"/>
    <property type="evidence" value="ECO:0007669"/>
    <property type="project" value="TreeGrafter"/>
</dbReference>
<evidence type="ECO:0000313" key="8">
    <source>
        <dbReference type="Proteomes" id="UP000291020"/>
    </source>
</evidence>
<dbReference type="PANTHER" id="PTHR22800:SF252">
    <property type="entry name" value="NATURAL KILLER CELLS ANTIGEN CD94"/>
    <property type="match status" value="1"/>
</dbReference>
<evidence type="ECO:0000256" key="2">
    <source>
        <dbReference type="ARBA" id="ARBA00022692"/>
    </source>
</evidence>
<keyword evidence="2" id="KW-0812">Transmembrane</keyword>
<dbReference type="GO" id="GO:0016020">
    <property type="term" value="C:membrane"/>
    <property type="evidence" value="ECO:0007669"/>
    <property type="project" value="UniProtKB-SubCell"/>
</dbReference>
<dbReference type="Proteomes" id="UP000291020">
    <property type="component" value="Unassembled WGS sequence"/>
</dbReference>
<dbReference type="SUPFAM" id="SSF56436">
    <property type="entry name" value="C-type lectin-like"/>
    <property type="match status" value="1"/>
</dbReference>
<organism evidence="7 8">
    <name type="scientific">Gopherus agassizii</name>
    <name type="common">Agassiz's desert tortoise</name>
    <dbReference type="NCBI Taxonomy" id="38772"/>
    <lineage>
        <taxon>Eukaryota</taxon>
        <taxon>Metazoa</taxon>
        <taxon>Chordata</taxon>
        <taxon>Craniata</taxon>
        <taxon>Vertebrata</taxon>
        <taxon>Euteleostomi</taxon>
        <taxon>Archelosauria</taxon>
        <taxon>Testudinata</taxon>
        <taxon>Testudines</taxon>
        <taxon>Cryptodira</taxon>
        <taxon>Durocryptodira</taxon>
        <taxon>Testudinoidea</taxon>
        <taxon>Testudinidae</taxon>
        <taxon>Gopherus</taxon>
    </lineage>
</organism>
<evidence type="ECO:0000256" key="5">
    <source>
        <dbReference type="ARBA" id="ARBA00022989"/>
    </source>
</evidence>
<sequence length="112" mass="13059">MIIYPDLLYNTGHRISSIHSCITPASFEFPASGAKMLWASSVSFQGHKCSLCPENWFWYGKVCYHLSIEWKRWQGSKDYCSSHDSRLLKIESKEELVMKTYPVFRYPQVEGL</sequence>
<keyword evidence="6" id="KW-0472">Membrane</keyword>
<dbReference type="InterPro" id="IPR016186">
    <property type="entry name" value="C-type_lectin-like/link_sf"/>
</dbReference>
<evidence type="ECO:0000256" key="4">
    <source>
        <dbReference type="ARBA" id="ARBA00022968"/>
    </source>
</evidence>